<evidence type="ECO:0008006" key="5">
    <source>
        <dbReference type="Google" id="ProtNLM"/>
    </source>
</evidence>
<feature type="compositionally biased region" description="Polar residues" evidence="1">
    <location>
        <begin position="75"/>
        <end position="89"/>
    </location>
</feature>
<feature type="region of interest" description="Disordered" evidence="1">
    <location>
        <begin position="70"/>
        <end position="89"/>
    </location>
</feature>
<evidence type="ECO:0000256" key="2">
    <source>
        <dbReference type="SAM" id="Phobius"/>
    </source>
</evidence>
<comment type="caution">
    <text evidence="3">The sequence shown here is derived from an EMBL/GenBank/DDBJ whole genome shotgun (WGS) entry which is preliminary data.</text>
</comment>
<evidence type="ECO:0000256" key="1">
    <source>
        <dbReference type="SAM" id="MobiDB-lite"/>
    </source>
</evidence>
<dbReference type="AlphaFoldDB" id="A0A0F5LQN8"/>
<dbReference type="STRING" id="1121477.SAMN02745223_04078"/>
<keyword evidence="4" id="KW-1185">Reference proteome</keyword>
<dbReference type="EMBL" id="LAJF01000085">
    <property type="protein sequence ID" value="KKB83992.1"/>
    <property type="molecule type" value="Genomic_DNA"/>
</dbReference>
<evidence type="ECO:0000313" key="4">
    <source>
        <dbReference type="Proteomes" id="UP000033608"/>
    </source>
</evidence>
<dbReference type="Proteomes" id="UP000033608">
    <property type="component" value="Unassembled WGS sequence"/>
</dbReference>
<organism evidence="3 4">
    <name type="scientific">Devosia limi DSM 17137</name>
    <dbReference type="NCBI Taxonomy" id="1121477"/>
    <lineage>
        <taxon>Bacteria</taxon>
        <taxon>Pseudomonadati</taxon>
        <taxon>Pseudomonadota</taxon>
        <taxon>Alphaproteobacteria</taxon>
        <taxon>Hyphomicrobiales</taxon>
        <taxon>Devosiaceae</taxon>
        <taxon>Devosia</taxon>
    </lineage>
</organism>
<name>A0A0F5LQN8_9HYPH</name>
<keyword evidence="2" id="KW-0472">Membrane</keyword>
<protein>
    <recommendedName>
        <fullName evidence="5">DUF3329 domain-containing protein</fullName>
    </recommendedName>
</protein>
<sequence>MNPRVHRRRRFGLKESDVSWFRPLWRRVAVTSFLAVWCAWEWIWNQEPFWGVLVGAGLAYAIYNFFYAFPKEQPTDGNDTKPQGPTEGQ</sequence>
<feature type="transmembrane region" description="Helical" evidence="2">
    <location>
        <begin position="24"/>
        <end position="43"/>
    </location>
</feature>
<gene>
    <name evidence="3" type="ORF">VW29_12530</name>
</gene>
<reference evidence="3 4" key="1">
    <citation type="submission" date="2015-03" db="EMBL/GenBank/DDBJ databases">
        <authorList>
            <person name="Hassan Y.I."/>
            <person name="Lepp D."/>
            <person name="Zhou T."/>
        </authorList>
    </citation>
    <scope>NUCLEOTIDE SEQUENCE [LARGE SCALE GENOMIC DNA]</scope>
    <source>
        <strain evidence="3 4">DSM 17137</strain>
    </source>
</reference>
<proteinExistence type="predicted"/>
<feature type="transmembrane region" description="Helical" evidence="2">
    <location>
        <begin position="49"/>
        <end position="69"/>
    </location>
</feature>
<keyword evidence="2" id="KW-0812">Transmembrane</keyword>
<keyword evidence="2" id="KW-1133">Transmembrane helix</keyword>
<accession>A0A0F5LQN8</accession>
<evidence type="ECO:0000313" key="3">
    <source>
        <dbReference type="EMBL" id="KKB83992.1"/>
    </source>
</evidence>